<dbReference type="Proteomes" id="UP000668403">
    <property type="component" value="Unassembled WGS sequence"/>
</dbReference>
<dbReference type="EMBL" id="JAGFBF010000005">
    <property type="protein sequence ID" value="MBO2990688.1"/>
    <property type="molecule type" value="Genomic_DNA"/>
</dbReference>
<gene>
    <name evidence="2" type="ORF">J4H85_11850</name>
</gene>
<feature type="signal peptide" evidence="1">
    <location>
        <begin position="1"/>
        <end position="23"/>
    </location>
</feature>
<sequence>MPRFRNRAVARSTLAAVGVTALAGVVLTAAALTDTAETRWVLDGSKNRFDIVTAGALEPDWKPQDSDWHQGNPDPYEVAIGENGEGVALGPGHSLEATVAVANASPRDIAGRIGLKILDPNPLGDATDPDTGRYLELFDQLRFTVVDGTTVLADRVSADEFNDLAWQWPDPVAAGENRTLAVTISLPAEVDNRWQGAGTQLQFAFAGENT</sequence>
<accession>A0A939TNM3</accession>
<name>A0A939TNM3_9MICO</name>
<feature type="chain" id="PRO_5039710364" evidence="1">
    <location>
        <begin position="24"/>
        <end position="210"/>
    </location>
</feature>
<proteinExistence type="predicted"/>
<dbReference type="AlphaFoldDB" id="A0A939TNM3"/>
<evidence type="ECO:0000256" key="1">
    <source>
        <dbReference type="SAM" id="SignalP"/>
    </source>
</evidence>
<comment type="caution">
    <text evidence="2">The sequence shown here is derived from an EMBL/GenBank/DDBJ whole genome shotgun (WGS) entry which is preliminary data.</text>
</comment>
<keyword evidence="1" id="KW-0732">Signal</keyword>
<keyword evidence="3" id="KW-1185">Reference proteome</keyword>
<reference evidence="2" key="1">
    <citation type="submission" date="2021-03" db="EMBL/GenBank/DDBJ databases">
        <title>Leucobacter chromiisoli sp. nov., isolated from chromium-containing soil of chemical plant.</title>
        <authorList>
            <person name="Xu Z."/>
        </authorList>
    </citation>
    <scope>NUCLEOTIDE SEQUENCE</scope>
    <source>
        <strain evidence="2">K 70/01</strain>
    </source>
</reference>
<protein>
    <submittedName>
        <fullName evidence="2">Uncharacterized protein</fullName>
    </submittedName>
</protein>
<evidence type="ECO:0000313" key="3">
    <source>
        <dbReference type="Proteomes" id="UP000668403"/>
    </source>
</evidence>
<dbReference type="RefSeq" id="WP_208239881.1">
    <property type="nucleotide sequence ID" value="NZ_BAAAQU010000002.1"/>
</dbReference>
<evidence type="ECO:0000313" key="2">
    <source>
        <dbReference type="EMBL" id="MBO2990688.1"/>
    </source>
</evidence>
<organism evidence="2 3">
    <name type="scientific">Leucobacter tardus</name>
    <dbReference type="NCBI Taxonomy" id="501483"/>
    <lineage>
        <taxon>Bacteria</taxon>
        <taxon>Bacillati</taxon>
        <taxon>Actinomycetota</taxon>
        <taxon>Actinomycetes</taxon>
        <taxon>Micrococcales</taxon>
        <taxon>Microbacteriaceae</taxon>
        <taxon>Leucobacter</taxon>
    </lineage>
</organism>